<gene>
    <name evidence="2" type="primary">ccnb3</name>
</gene>
<reference evidence="2" key="1">
    <citation type="journal article" date="2012" name="Mol. Biol. Evol.">
        <title>Evolution of cyclin B3 shows an abrupt three-fold size increase, due to the extension of a single exon in placental mammals, allowing for new protein-protein interactions.</title>
        <authorList>
            <person name="Lozano J.C."/>
            <person name="Verge V."/>
            <person name="Schatt P."/>
            <person name="Juengel J.L."/>
            <person name="Peaucellier G."/>
        </authorList>
    </citation>
    <scope>NUCLEOTIDE SEQUENCE</scope>
    <source>
        <tissue evidence="2">Testis</tissue>
    </source>
</reference>
<evidence type="ECO:0000256" key="1">
    <source>
        <dbReference type="SAM" id="MobiDB-lite"/>
    </source>
</evidence>
<name>K4Q4R5_HORSE</name>
<dbReference type="EMBL" id="AM283101">
    <property type="protein sequence ID" value="CAK55190.1"/>
    <property type="molecule type" value="mRNA"/>
</dbReference>
<sequence>MPLSLPPRSSEPETKKSQSSKIVPSGHGRPEKRGENYQAKISPSSPQGPFKKRSAFEDLTNASQSQPTQPKKEANKEFVKDVSKKINKNTPALGLAKNNEMNVKRYKLEPSPVVISTTLVPNVMQKQLILETSTISKTPTTEEASLFKKPFVVKEEPTTEDTALIKR</sequence>
<protein>
    <submittedName>
        <fullName evidence="2">Cyclin B3</fullName>
    </submittedName>
</protein>
<accession>K4Q4R5</accession>
<organism evidence="2">
    <name type="scientific">Equus caballus</name>
    <name type="common">Horse</name>
    <dbReference type="NCBI Taxonomy" id="9796"/>
    <lineage>
        <taxon>Eukaryota</taxon>
        <taxon>Metazoa</taxon>
        <taxon>Chordata</taxon>
        <taxon>Craniata</taxon>
        <taxon>Vertebrata</taxon>
        <taxon>Euteleostomi</taxon>
        <taxon>Mammalia</taxon>
        <taxon>Eutheria</taxon>
        <taxon>Laurasiatheria</taxon>
        <taxon>Perissodactyla</taxon>
        <taxon>Equidae</taxon>
        <taxon>Equus</taxon>
    </lineage>
</organism>
<feature type="region of interest" description="Disordered" evidence="1">
    <location>
        <begin position="1"/>
        <end position="77"/>
    </location>
</feature>
<feature type="compositionally biased region" description="Polar residues" evidence="1">
    <location>
        <begin position="60"/>
        <end position="69"/>
    </location>
</feature>
<dbReference type="AlphaFoldDB" id="K4Q4R5"/>
<proteinExistence type="evidence at transcript level"/>
<evidence type="ECO:0000313" key="2">
    <source>
        <dbReference type="EMBL" id="CAK55190.1"/>
    </source>
</evidence>